<protein>
    <recommendedName>
        <fullName evidence="2">DUF3800 domain-containing protein</fullName>
    </recommendedName>
</protein>
<gene>
    <name evidence="1" type="ORF">Tci_929033</name>
</gene>
<feature type="non-terminal residue" evidence="1">
    <location>
        <position position="89"/>
    </location>
</feature>
<comment type="caution">
    <text evidence="1">The sequence shown here is derived from an EMBL/GenBank/DDBJ whole genome shotgun (WGS) entry which is preliminary data.</text>
</comment>
<dbReference type="AlphaFoldDB" id="A0A699XKP2"/>
<sequence length="89" mass="10021">RAWNDYRNQLRPSPPRWTVLRVERSPVDGATDLDRTYAFVDESGNSDLDTSKKGSSGFFVVCSILVAEKDLEAAYGQAEALRKRHFQTG</sequence>
<dbReference type="EMBL" id="BKCJ011836555">
    <property type="protein sequence ID" value="GFD57064.1"/>
    <property type="molecule type" value="Genomic_DNA"/>
</dbReference>
<dbReference type="InterPro" id="IPR024524">
    <property type="entry name" value="DUF3800"/>
</dbReference>
<evidence type="ECO:0008006" key="2">
    <source>
        <dbReference type="Google" id="ProtNLM"/>
    </source>
</evidence>
<proteinExistence type="predicted"/>
<organism evidence="1">
    <name type="scientific">Tanacetum cinerariifolium</name>
    <name type="common">Dalmatian daisy</name>
    <name type="synonym">Chrysanthemum cinerariifolium</name>
    <dbReference type="NCBI Taxonomy" id="118510"/>
    <lineage>
        <taxon>Eukaryota</taxon>
        <taxon>Viridiplantae</taxon>
        <taxon>Streptophyta</taxon>
        <taxon>Embryophyta</taxon>
        <taxon>Tracheophyta</taxon>
        <taxon>Spermatophyta</taxon>
        <taxon>Magnoliopsida</taxon>
        <taxon>eudicotyledons</taxon>
        <taxon>Gunneridae</taxon>
        <taxon>Pentapetalae</taxon>
        <taxon>asterids</taxon>
        <taxon>campanulids</taxon>
        <taxon>Asterales</taxon>
        <taxon>Asteraceae</taxon>
        <taxon>Asteroideae</taxon>
        <taxon>Anthemideae</taxon>
        <taxon>Anthemidinae</taxon>
        <taxon>Tanacetum</taxon>
    </lineage>
</organism>
<evidence type="ECO:0000313" key="1">
    <source>
        <dbReference type="EMBL" id="GFD57064.1"/>
    </source>
</evidence>
<dbReference type="Pfam" id="PF12686">
    <property type="entry name" value="DUF3800"/>
    <property type="match status" value="1"/>
</dbReference>
<reference evidence="1" key="1">
    <citation type="journal article" date="2019" name="Sci. Rep.">
        <title>Draft genome of Tanacetum cinerariifolium, the natural source of mosquito coil.</title>
        <authorList>
            <person name="Yamashiro T."/>
            <person name="Shiraishi A."/>
            <person name="Satake H."/>
            <person name="Nakayama K."/>
        </authorList>
    </citation>
    <scope>NUCLEOTIDE SEQUENCE</scope>
</reference>
<feature type="non-terminal residue" evidence="1">
    <location>
        <position position="1"/>
    </location>
</feature>
<name>A0A699XKP2_TANCI</name>
<accession>A0A699XKP2</accession>